<proteinExistence type="predicted"/>
<reference evidence="1" key="1">
    <citation type="submission" date="2014-11" db="EMBL/GenBank/DDBJ databases">
        <authorList>
            <person name="Amaro Gonzalez C."/>
        </authorList>
    </citation>
    <scope>NUCLEOTIDE SEQUENCE</scope>
</reference>
<evidence type="ECO:0000313" key="1">
    <source>
        <dbReference type="EMBL" id="JAH67106.1"/>
    </source>
</evidence>
<reference evidence="1" key="2">
    <citation type="journal article" date="2015" name="Fish Shellfish Immunol.">
        <title>Early steps in the European eel (Anguilla anguilla)-Vibrio vulnificus interaction in the gills: Role of the RtxA13 toxin.</title>
        <authorList>
            <person name="Callol A."/>
            <person name="Pajuelo D."/>
            <person name="Ebbesson L."/>
            <person name="Teles M."/>
            <person name="MacKenzie S."/>
            <person name="Amaro C."/>
        </authorList>
    </citation>
    <scope>NUCLEOTIDE SEQUENCE</scope>
</reference>
<name>A0A0E9UMX4_ANGAN</name>
<dbReference type="EMBL" id="GBXM01041471">
    <property type="protein sequence ID" value="JAH67106.1"/>
    <property type="molecule type" value="Transcribed_RNA"/>
</dbReference>
<accession>A0A0E9UMX4</accession>
<sequence length="34" mass="4302">MYTCMYIYIYIHIHILSLDCHKLYKHFIIFNCFT</sequence>
<dbReference type="AlphaFoldDB" id="A0A0E9UMX4"/>
<organism evidence="1">
    <name type="scientific">Anguilla anguilla</name>
    <name type="common">European freshwater eel</name>
    <name type="synonym">Muraena anguilla</name>
    <dbReference type="NCBI Taxonomy" id="7936"/>
    <lineage>
        <taxon>Eukaryota</taxon>
        <taxon>Metazoa</taxon>
        <taxon>Chordata</taxon>
        <taxon>Craniata</taxon>
        <taxon>Vertebrata</taxon>
        <taxon>Euteleostomi</taxon>
        <taxon>Actinopterygii</taxon>
        <taxon>Neopterygii</taxon>
        <taxon>Teleostei</taxon>
        <taxon>Anguilliformes</taxon>
        <taxon>Anguillidae</taxon>
        <taxon>Anguilla</taxon>
    </lineage>
</organism>
<protein>
    <submittedName>
        <fullName evidence="1">Uncharacterized protein</fullName>
    </submittedName>
</protein>